<evidence type="ECO:0000256" key="1">
    <source>
        <dbReference type="ARBA" id="ARBA00011975"/>
    </source>
</evidence>
<dbReference type="RefSeq" id="WP_341776815.1">
    <property type="nucleotide sequence ID" value="NZ_SOAX01000007.1"/>
</dbReference>
<evidence type="ECO:0000256" key="5">
    <source>
        <dbReference type="ARBA" id="ARBA00022747"/>
    </source>
</evidence>
<dbReference type="EMBL" id="SOAX01000007">
    <property type="protein sequence ID" value="TDT37711.1"/>
    <property type="molecule type" value="Genomic_DNA"/>
</dbReference>
<keyword evidence="5" id="KW-0680">Restriction system</keyword>
<keyword evidence="2 7" id="KW-0489">Methyltransferase</keyword>
<evidence type="ECO:0000256" key="4">
    <source>
        <dbReference type="ARBA" id="ARBA00022691"/>
    </source>
</evidence>
<dbReference type="GO" id="GO:0009307">
    <property type="term" value="P:DNA restriction-modification system"/>
    <property type="evidence" value="ECO:0007669"/>
    <property type="project" value="UniProtKB-KW"/>
</dbReference>
<dbReference type="InterPro" id="IPR029063">
    <property type="entry name" value="SAM-dependent_MTases_sf"/>
</dbReference>
<dbReference type="GO" id="GO:0003886">
    <property type="term" value="F:DNA (cytosine-5-)-methyltransferase activity"/>
    <property type="evidence" value="ECO:0007669"/>
    <property type="project" value="UniProtKB-EC"/>
</dbReference>
<accession>A0A4R7JIH4</accession>
<name>A0A4R7JIH4_9GAMM</name>
<evidence type="ECO:0000256" key="8">
    <source>
        <dbReference type="RuleBase" id="RU000416"/>
    </source>
</evidence>
<dbReference type="AlphaFoldDB" id="A0A4R7JIH4"/>
<protein>
    <recommendedName>
        <fullName evidence="1">DNA (cytosine-5-)-methyltransferase</fullName>
        <ecNumber evidence="1">2.1.1.37</ecNumber>
    </recommendedName>
</protein>
<keyword evidence="3 7" id="KW-0808">Transferase</keyword>
<dbReference type="PROSITE" id="PS00095">
    <property type="entry name" value="C5_MTASE_2"/>
    <property type="match status" value="1"/>
</dbReference>
<sequence>MVKVYDFFSGCGGTSLGFRQAGFDIVWAIDNDPDSVATFEHNFPESSVSCEDINGLDPKAISPFIFPRNDPLLFCGCAPCQPFSKQNNAKSTGDPRRNLLRKFSEFVKYWKPEFIVVENVPGLQKVTDGGPFDSFIKDLLAENYSVRYSILRAAHFGVPQRRDRLVLVASLEDEAKLPVETHGEGAGSELEVVRNWISDLPPLRAGEQCPEDPDHHSAQLSDLNLRRIKATPTGCGRESWPPDLWLNCHKTHVGHSDVYGRMHWDKTASGLTTRCISLSNGRFGHPEQDRAISVREAACLQTFPREFSFRGLLNSKARQVGNAVPPHLAKQIGMALVRQ</sequence>
<proteinExistence type="inferred from homology"/>
<dbReference type="EC" id="2.1.1.37" evidence="1"/>
<keyword evidence="4 7" id="KW-0949">S-adenosyl-L-methionine</keyword>
<dbReference type="GO" id="GO:0044027">
    <property type="term" value="P:negative regulation of gene expression via chromosomal CpG island methylation"/>
    <property type="evidence" value="ECO:0007669"/>
    <property type="project" value="TreeGrafter"/>
</dbReference>
<comment type="caution">
    <text evidence="9">The sequence shown here is derived from an EMBL/GenBank/DDBJ whole genome shotgun (WGS) entry which is preliminary data.</text>
</comment>
<gene>
    <name evidence="9" type="ORF">DES49_2668</name>
</gene>
<dbReference type="SUPFAM" id="SSF53335">
    <property type="entry name" value="S-adenosyl-L-methionine-dependent methyltransferases"/>
    <property type="match status" value="1"/>
</dbReference>
<dbReference type="GO" id="GO:0032259">
    <property type="term" value="P:methylation"/>
    <property type="evidence" value="ECO:0007669"/>
    <property type="project" value="UniProtKB-KW"/>
</dbReference>
<dbReference type="InterPro" id="IPR050390">
    <property type="entry name" value="C5-Methyltransferase"/>
</dbReference>
<dbReference type="Gene3D" id="3.40.50.150">
    <property type="entry name" value="Vaccinia Virus protein VP39"/>
    <property type="match status" value="1"/>
</dbReference>
<evidence type="ECO:0000256" key="6">
    <source>
        <dbReference type="ARBA" id="ARBA00047422"/>
    </source>
</evidence>
<dbReference type="InterPro" id="IPR031303">
    <property type="entry name" value="C5_meth_CS"/>
</dbReference>
<dbReference type="GO" id="GO:0003677">
    <property type="term" value="F:DNA binding"/>
    <property type="evidence" value="ECO:0007669"/>
    <property type="project" value="TreeGrafter"/>
</dbReference>
<dbReference type="Pfam" id="PF00145">
    <property type="entry name" value="DNA_methylase"/>
    <property type="match status" value="1"/>
</dbReference>
<evidence type="ECO:0000256" key="2">
    <source>
        <dbReference type="ARBA" id="ARBA00022603"/>
    </source>
</evidence>
<dbReference type="Proteomes" id="UP000295830">
    <property type="component" value="Unassembled WGS sequence"/>
</dbReference>
<evidence type="ECO:0000313" key="10">
    <source>
        <dbReference type="Proteomes" id="UP000295830"/>
    </source>
</evidence>
<dbReference type="PANTHER" id="PTHR10629">
    <property type="entry name" value="CYTOSINE-SPECIFIC METHYLTRANSFERASE"/>
    <property type="match status" value="1"/>
</dbReference>
<evidence type="ECO:0000313" key="9">
    <source>
        <dbReference type="EMBL" id="TDT37711.1"/>
    </source>
</evidence>
<evidence type="ECO:0000256" key="3">
    <source>
        <dbReference type="ARBA" id="ARBA00022679"/>
    </source>
</evidence>
<dbReference type="NCBIfam" id="TIGR00675">
    <property type="entry name" value="dcm"/>
    <property type="match status" value="1"/>
</dbReference>
<reference evidence="9 10" key="1">
    <citation type="submission" date="2019-03" db="EMBL/GenBank/DDBJ databases">
        <title>Genomic Encyclopedia of Type Strains, Phase IV (KMG-IV): sequencing the most valuable type-strain genomes for metagenomic binning, comparative biology and taxonomic classification.</title>
        <authorList>
            <person name="Goeker M."/>
        </authorList>
    </citation>
    <scope>NUCLEOTIDE SEQUENCE [LARGE SCALE GENOMIC DNA]</scope>
    <source>
        <strain evidence="9 10">DSM 15505</strain>
    </source>
</reference>
<organism evidence="9 10">
    <name type="scientific">Halospina denitrificans</name>
    <dbReference type="NCBI Taxonomy" id="332522"/>
    <lineage>
        <taxon>Bacteria</taxon>
        <taxon>Pseudomonadati</taxon>
        <taxon>Pseudomonadota</taxon>
        <taxon>Gammaproteobacteria</taxon>
        <taxon>Halospina</taxon>
    </lineage>
</organism>
<comment type="catalytic activity">
    <reaction evidence="6">
        <text>a 2'-deoxycytidine in DNA + S-adenosyl-L-methionine = a 5-methyl-2'-deoxycytidine in DNA + S-adenosyl-L-homocysteine + H(+)</text>
        <dbReference type="Rhea" id="RHEA:13681"/>
        <dbReference type="Rhea" id="RHEA-COMP:11369"/>
        <dbReference type="Rhea" id="RHEA-COMP:11370"/>
        <dbReference type="ChEBI" id="CHEBI:15378"/>
        <dbReference type="ChEBI" id="CHEBI:57856"/>
        <dbReference type="ChEBI" id="CHEBI:59789"/>
        <dbReference type="ChEBI" id="CHEBI:85452"/>
        <dbReference type="ChEBI" id="CHEBI:85454"/>
        <dbReference type="EC" id="2.1.1.37"/>
    </reaction>
</comment>
<dbReference type="PANTHER" id="PTHR10629:SF52">
    <property type="entry name" value="DNA (CYTOSINE-5)-METHYLTRANSFERASE 1"/>
    <property type="match status" value="1"/>
</dbReference>
<dbReference type="PROSITE" id="PS51679">
    <property type="entry name" value="SAM_MT_C5"/>
    <property type="match status" value="1"/>
</dbReference>
<comment type="similarity">
    <text evidence="7 8">Belongs to the class I-like SAM-binding methyltransferase superfamily. C5-methyltransferase family.</text>
</comment>
<feature type="active site" evidence="7">
    <location>
        <position position="80"/>
    </location>
</feature>
<evidence type="ECO:0000256" key="7">
    <source>
        <dbReference type="PROSITE-ProRule" id="PRU01016"/>
    </source>
</evidence>
<keyword evidence="10" id="KW-1185">Reference proteome</keyword>
<dbReference type="PRINTS" id="PR00105">
    <property type="entry name" value="C5METTRFRASE"/>
</dbReference>
<dbReference type="InterPro" id="IPR001525">
    <property type="entry name" value="C5_MeTfrase"/>
</dbReference>
<dbReference type="Gene3D" id="3.90.120.10">
    <property type="entry name" value="DNA Methylase, subunit A, domain 2"/>
    <property type="match status" value="1"/>
</dbReference>